<dbReference type="AlphaFoldDB" id="A0A5C5ZV15"/>
<keyword evidence="3" id="KW-1185">Reference proteome</keyword>
<dbReference type="EMBL" id="SJPQ01000001">
    <property type="protein sequence ID" value="TWT90955.1"/>
    <property type="molecule type" value="Genomic_DNA"/>
</dbReference>
<organism evidence="2 3">
    <name type="scientific">Pseudobythopirellula maris</name>
    <dbReference type="NCBI Taxonomy" id="2527991"/>
    <lineage>
        <taxon>Bacteria</taxon>
        <taxon>Pseudomonadati</taxon>
        <taxon>Planctomycetota</taxon>
        <taxon>Planctomycetia</taxon>
        <taxon>Pirellulales</taxon>
        <taxon>Lacipirellulaceae</taxon>
        <taxon>Pseudobythopirellula</taxon>
    </lineage>
</organism>
<dbReference type="Proteomes" id="UP000315440">
    <property type="component" value="Unassembled WGS sequence"/>
</dbReference>
<dbReference type="RefSeq" id="WP_146398283.1">
    <property type="nucleotide sequence ID" value="NZ_SJPQ01000001.1"/>
</dbReference>
<sequence>MATIDDSTTNDSDCPAAPGRGGRAESWRSFVRSAAEGLGLVLELSGSEFRAVAPSQLSEDETPSRSKSGLSRIWPLGRSRAGAEPEPADNGGELLATSPEGLVDALLTRLAEREPPAGLRPLGQPDGVHGLAERLFAAYRLEEGGRCHVAGCSLEDAPFLRLTRRVVAPGVPQDETTVEHTFYNESVAAVASELIDRLGLATVETAEPAPHSVPRVRMGQIAAAAHRLAEAHADSALPVAVAIVWAKRASGRLRFEFGERSLDAPFDGWARDLEAPPVVCPRTGLETYSLGVLEDGDIVAAEAIQKSDVTGAKRLADELLTCAVTGKRGEAEHYVACPVLEAPVLATETTNCPRCGQGVARTVADDAGCDGCRKPAPLAADDPLRAELTERHPGLAKQKWSVAESGDIVLLEQTGWFRKTLVVLSRETLDPLRVATASRMSNTWRPLGAADTQRLLGG</sequence>
<protein>
    <submittedName>
        <fullName evidence="2">Uncharacterized protein</fullName>
    </submittedName>
</protein>
<evidence type="ECO:0000256" key="1">
    <source>
        <dbReference type="SAM" id="MobiDB-lite"/>
    </source>
</evidence>
<proteinExistence type="predicted"/>
<reference evidence="2 3" key="1">
    <citation type="submission" date="2019-02" db="EMBL/GenBank/DDBJ databases">
        <title>Deep-cultivation of Planctomycetes and their phenomic and genomic characterization uncovers novel biology.</title>
        <authorList>
            <person name="Wiegand S."/>
            <person name="Jogler M."/>
            <person name="Boedeker C."/>
            <person name="Pinto D."/>
            <person name="Vollmers J."/>
            <person name="Rivas-Marin E."/>
            <person name="Kohn T."/>
            <person name="Peeters S.H."/>
            <person name="Heuer A."/>
            <person name="Rast P."/>
            <person name="Oberbeckmann S."/>
            <person name="Bunk B."/>
            <person name="Jeske O."/>
            <person name="Meyerdierks A."/>
            <person name="Storesund J.E."/>
            <person name="Kallscheuer N."/>
            <person name="Luecker S."/>
            <person name="Lage O.M."/>
            <person name="Pohl T."/>
            <person name="Merkel B.J."/>
            <person name="Hornburger P."/>
            <person name="Mueller R.-W."/>
            <person name="Bruemmer F."/>
            <person name="Labrenz M."/>
            <person name="Spormann A.M."/>
            <person name="Op Den Camp H."/>
            <person name="Overmann J."/>
            <person name="Amann R."/>
            <person name="Jetten M.S.M."/>
            <person name="Mascher T."/>
            <person name="Medema M.H."/>
            <person name="Devos D.P."/>
            <person name="Kaster A.-K."/>
            <person name="Ovreas L."/>
            <person name="Rohde M."/>
            <person name="Galperin M.Y."/>
            <person name="Jogler C."/>
        </authorList>
    </citation>
    <scope>NUCLEOTIDE SEQUENCE [LARGE SCALE GENOMIC DNA]</scope>
    <source>
        <strain evidence="2 3">Mal64</strain>
    </source>
</reference>
<evidence type="ECO:0000313" key="2">
    <source>
        <dbReference type="EMBL" id="TWT90955.1"/>
    </source>
</evidence>
<accession>A0A5C5ZV15</accession>
<name>A0A5C5ZV15_9BACT</name>
<feature type="region of interest" description="Disordered" evidence="1">
    <location>
        <begin position="1"/>
        <end position="25"/>
    </location>
</feature>
<comment type="caution">
    <text evidence="2">The sequence shown here is derived from an EMBL/GenBank/DDBJ whole genome shotgun (WGS) entry which is preliminary data.</text>
</comment>
<dbReference type="OrthoDB" id="247168at2"/>
<feature type="region of interest" description="Disordered" evidence="1">
    <location>
        <begin position="52"/>
        <end position="95"/>
    </location>
</feature>
<evidence type="ECO:0000313" key="3">
    <source>
        <dbReference type="Proteomes" id="UP000315440"/>
    </source>
</evidence>
<gene>
    <name evidence="2" type="ORF">Mal64_13540</name>
</gene>
<feature type="compositionally biased region" description="Polar residues" evidence="1">
    <location>
        <begin position="1"/>
        <end position="12"/>
    </location>
</feature>